<dbReference type="OrthoDB" id="4311706at2"/>
<reference evidence="1" key="1">
    <citation type="journal article" date="2015" name="Genome Announc.">
        <title>Draft Genome Sequence of Thiostrepton-Producing Streptomyces azureus ATCC 14921.</title>
        <authorList>
            <person name="Sakihara K."/>
            <person name="Maeda J."/>
            <person name="Tashiro K."/>
            <person name="Fujino Y."/>
            <person name="Kuhara S."/>
            <person name="Ohshima T."/>
            <person name="Ogata S."/>
            <person name="Doi K."/>
        </authorList>
    </citation>
    <scope>NUCLEOTIDE SEQUENCE [LARGE SCALE GENOMIC DNA]</scope>
    <source>
        <strain evidence="1">ATCC14921</strain>
    </source>
</reference>
<evidence type="ECO:0000313" key="1">
    <source>
        <dbReference type="EMBL" id="GAP46946.1"/>
    </source>
</evidence>
<sequence length="149" mass="16543">MLRVEYEATESLPPGQLVDITESRGRVDVKIRQDADAHEYTAALNVALKLFLADCNWFQIWRGRVISAHSPDSPLTVEYQVDDQIDRRKCVEVRESCGHVVVHVARSATVADFVNAINPSTEAFLAGGQWFQLWQGEIITMDSPGSAAA</sequence>
<dbReference type="PATRIC" id="fig|146537.3.peg.1773"/>
<gene>
    <name evidence="1" type="ORF">SAZU_1683</name>
</gene>
<accession>A0A0K8PGD6</accession>
<keyword evidence="2" id="KW-1185">Reference proteome</keyword>
<dbReference type="RefSeq" id="WP_059416265.1">
    <property type="nucleotide sequence ID" value="NZ_DF968221.1"/>
</dbReference>
<dbReference type="Proteomes" id="UP000053859">
    <property type="component" value="Unassembled WGS sequence"/>
</dbReference>
<dbReference type="AlphaFoldDB" id="A0A0K8PGD6"/>
<name>A0A0K8PGD6_STRAJ</name>
<proteinExistence type="predicted"/>
<evidence type="ECO:0000313" key="2">
    <source>
        <dbReference type="Proteomes" id="UP000053859"/>
    </source>
</evidence>
<protein>
    <submittedName>
        <fullName evidence="1">Protein translocase subunit SecY</fullName>
    </submittedName>
</protein>
<organism evidence="1 2">
    <name type="scientific">Streptomyces azureus</name>
    <dbReference type="NCBI Taxonomy" id="146537"/>
    <lineage>
        <taxon>Bacteria</taxon>
        <taxon>Bacillati</taxon>
        <taxon>Actinomycetota</taxon>
        <taxon>Actinomycetes</taxon>
        <taxon>Kitasatosporales</taxon>
        <taxon>Streptomycetaceae</taxon>
        <taxon>Streptomyces</taxon>
    </lineage>
</organism>
<dbReference type="EMBL" id="DF968221">
    <property type="protein sequence ID" value="GAP46946.1"/>
    <property type="molecule type" value="Genomic_DNA"/>
</dbReference>